<name>A0ABV0F1S3_9ENTE</name>
<dbReference type="Proteomes" id="UP001429357">
    <property type="component" value="Unassembled WGS sequence"/>
</dbReference>
<protein>
    <submittedName>
        <fullName evidence="1">Uncharacterized protein</fullName>
    </submittedName>
</protein>
<gene>
    <name evidence="1" type="ORF">BAU18_000585</name>
</gene>
<sequence length="98" mass="11345">MRAVSKKINVVKSVVSEEDVYKEKITKIVELPEIKNIEVTIAYLNQEENLISENIFLIEGADYDFLFSDDIIFDDGKQKGSYREEDLWKVIDKLISNA</sequence>
<evidence type="ECO:0000313" key="1">
    <source>
        <dbReference type="EMBL" id="MEO1781007.1"/>
    </source>
</evidence>
<evidence type="ECO:0000313" key="2">
    <source>
        <dbReference type="Proteomes" id="UP001429357"/>
    </source>
</evidence>
<accession>A0ABV0F1S3</accession>
<reference evidence="1" key="2">
    <citation type="submission" date="2024-02" db="EMBL/GenBank/DDBJ databases">
        <title>The Genome Sequence of Enterococcus diestrammenae JM9A.</title>
        <authorList>
            <person name="Earl A."/>
            <person name="Manson A."/>
            <person name="Gilmore M."/>
            <person name="Sanders J."/>
            <person name="Shea T."/>
            <person name="Howe W."/>
            <person name="Livny J."/>
            <person name="Cuomo C."/>
            <person name="Neafsey D."/>
            <person name="Birren B."/>
        </authorList>
    </citation>
    <scope>NUCLEOTIDE SEQUENCE</scope>
    <source>
        <strain evidence="1">JM9A</strain>
    </source>
</reference>
<reference evidence="1" key="1">
    <citation type="submission" date="2016-06" db="EMBL/GenBank/DDBJ databases">
        <authorList>
            <person name="Van Tyne D."/>
        </authorList>
    </citation>
    <scope>NUCLEOTIDE SEQUENCE</scope>
    <source>
        <strain evidence="1">JM9A</strain>
    </source>
</reference>
<dbReference type="EMBL" id="MAEI02000001">
    <property type="protein sequence ID" value="MEO1781007.1"/>
    <property type="molecule type" value="Genomic_DNA"/>
</dbReference>
<organism evidence="1 2">
    <name type="scientific">Enterococcus diestrammenae</name>
    <dbReference type="NCBI Taxonomy" id="1155073"/>
    <lineage>
        <taxon>Bacteria</taxon>
        <taxon>Bacillati</taxon>
        <taxon>Bacillota</taxon>
        <taxon>Bacilli</taxon>
        <taxon>Lactobacillales</taxon>
        <taxon>Enterococcaceae</taxon>
        <taxon>Enterococcus</taxon>
    </lineage>
</organism>
<dbReference type="RefSeq" id="WP_161870630.1">
    <property type="nucleotide sequence ID" value="NZ_MAEI02000001.1"/>
</dbReference>
<keyword evidence="2" id="KW-1185">Reference proteome</keyword>
<proteinExistence type="predicted"/>
<comment type="caution">
    <text evidence="1">The sequence shown here is derived from an EMBL/GenBank/DDBJ whole genome shotgun (WGS) entry which is preliminary data.</text>
</comment>